<accession>A0ABU7KR28</accession>
<sequence>MAGLLTLVAGLAERLASDAEAADHEWSRTAAVGHHYAASWLHSLISELEDDTADRHDEWVEEWNRTVAELPDRDAIRRDHPFPIDDEEVQW</sequence>
<dbReference type="Proteomes" id="UP001348641">
    <property type="component" value="Unassembled WGS sequence"/>
</dbReference>
<reference evidence="1 2" key="1">
    <citation type="submission" date="2023-07" db="EMBL/GenBank/DDBJ databases">
        <authorList>
            <person name="Girao M."/>
            <person name="Carvalho M.F."/>
        </authorList>
    </citation>
    <scope>NUCLEOTIDE SEQUENCE [LARGE SCALE GENOMIC DNA]</scope>
    <source>
        <strain evidence="1 2">66/93</strain>
    </source>
</reference>
<organism evidence="1 2">
    <name type="scientific">Nocardiopsis tropica</name>
    <dbReference type="NCBI Taxonomy" id="109330"/>
    <lineage>
        <taxon>Bacteria</taxon>
        <taxon>Bacillati</taxon>
        <taxon>Actinomycetota</taxon>
        <taxon>Actinomycetes</taxon>
        <taxon>Streptosporangiales</taxon>
        <taxon>Nocardiopsidaceae</taxon>
        <taxon>Nocardiopsis</taxon>
    </lineage>
</organism>
<dbReference type="RefSeq" id="WP_330158811.1">
    <property type="nucleotide sequence ID" value="NZ_BAAAJA010000049.1"/>
</dbReference>
<gene>
    <name evidence="1" type="ORF">Q8A49_14705</name>
</gene>
<comment type="caution">
    <text evidence="1">The sequence shown here is derived from an EMBL/GenBank/DDBJ whole genome shotgun (WGS) entry which is preliminary data.</text>
</comment>
<name>A0ABU7KR28_9ACTN</name>
<proteinExistence type="predicted"/>
<evidence type="ECO:0000313" key="2">
    <source>
        <dbReference type="Proteomes" id="UP001348641"/>
    </source>
</evidence>
<protein>
    <submittedName>
        <fullName evidence="1">Uncharacterized protein</fullName>
    </submittedName>
</protein>
<evidence type="ECO:0000313" key="1">
    <source>
        <dbReference type="EMBL" id="MEE2051748.1"/>
    </source>
</evidence>
<dbReference type="EMBL" id="JAUUCC010000033">
    <property type="protein sequence ID" value="MEE2051748.1"/>
    <property type="molecule type" value="Genomic_DNA"/>
</dbReference>